<keyword evidence="8" id="KW-1185">Reference proteome</keyword>
<organism evidence="7 8">
    <name type="scientific">Actinokineospora soli</name>
    <dbReference type="NCBI Taxonomy" id="1048753"/>
    <lineage>
        <taxon>Bacteria</taxon>
        <taxon>Bacillati</taxon>
        <taxon>Actinomycetota</taxon>
        <taxon>Actinomycetes</taxon>
        <taxon>Pseudonocardiales</taxon>
        <taxon>Pseudonocardiaceae</taxon>
        <taxon>Actinokineospora</taxon>
    </lineage>
</organism>
<evidence type="ECO:0008006" key="9">
    <source>
        <dbReference type="Google" id="ProtNLM"/>
    </source>
</evidence>
<dbReference type="InterPro" id="IPR001851">
    <property type="entry name" value="ABC_transp_permease"/>
</dbReference>
<evidence type="ECO:0000256" key="5">
    <source>
        <dbReference type="ARBA" id="ARBA00023136"/>
    </source>
</evidence>
<dbReference type="PANTHER" id="PTHR30482:SF20">
    <property type="entry name" value="HIGH-AFFINITY BRANCHED-CHAIN AMINO ACID TRANSPORT SYSTEM PERMEASE PROTEIN LIVM"/>
    <property type="match status" value="1"/>
</dbReference>
<evidence type="ECO:0000256" key="3">
    <source>
        <dbReference type="ARBA" id="ARBA00022692"/>
    </source>
</evidence>
<dbReference type="PANTHER" id="PTHR30482">
    <property type="entry name" value="HIGH-AFFINITY BRANCHED-CHAIN AMINO ACID TRANSPORT SYSTEM PERMEASE"/>
    <property type="match status" value="1"/>
</dbReference>
<dbReference type="Pfam" id="PF02653">
    <property type="entry name" value="BPD_transp_2"/>
    <property type="match status" value="1"/>
</dbReference>
<feature type="transmembrane region" description="Helical" evidence="6">
    <location>
        <begin position="80"/>
        <end position="100"/>
    </location>
</feature>
<name>A0ABW2TR21_9PSEU</name>
<comment type="caution">
    <text evidence="7">The sequence shown here is derived from an EMBL/GenBank/DDBJ whole genome shotgun (WGS) entry which is preliminary data.</text>
</comment>
<evidence type="ECO:0000256" key="2">
    <source>
        <dbReference type="ARBA" id="ARBA00022475"/>
    </source>
</evidence>
<evidence type="ECO:0000313" key="8">
    <source>
        <dbReference type="Proteomes" id="UP001596512"/>
    </source>
</evidence>
<keyword evidence="5 6" id="KW-0472">Membrane</keyword>
<sequence>MGRHLLLAAAALAAVVALTFLVDPFTSVRIATVGYLLLAVAGLTVLTGLTGQISLGHGAFLFIGAYTVALLVVHVPSLPFWVDLLAAGAAAGLAGVLTGARRPACTGRTSRARRSPWPSGCPR</sequence>
<keyword evidence="2" id="KW-1003">Cell membrane</keyword>
<evidence type="ECO:0000256" key="6">
    <source>
        <dbReference type="SAM" id="Phobius"/>
    </source>
</evidence>
<accession>A0ABW2TR21</accession>
<evidence type="ECO:0000256" key="1">
    <source>
        <dbReference type="ARBA" id="ARBA00004651"/>
    </source>
</evidence>
<feature type="transmembrane region" description="Helical" evidence="6">
    <location>
        <begin position="53"/>
        <end position="74"/>
    </location>
</feature>
<dbReference type="EMBL" id="JBHTEY010000004">
    <property type="protein sequence ID" value="MFC7615223.1"/>
    <property type="molecule type" value="Genomic_DNA"/>
</dbReference>
<gene>
    <name evidence="7" type="ORF">ACFQV2_18640</name>
</gene>
<keyword evidence="4 6" id="KW-1133">Transmembrane helix</keyword>
<comment type="subcellular location">
    <subcellularLocation>
        <location evidence="1">Cell membrane</location>
        <topology evidence="1">Multi-pass membrane protein</topology>
    </subcellularLocation>
</comment>
<protein>
    <recommendedName>
        <fullName evidence="9">Branched-chain amino acid transport system / permease component</fullName>
    </recommendedName>
</protein>
<evidence type="ECO:0000256" key="4">
    <source>
        <dbReference type="ARBA" id="ARBA00022989"/>
    </source>
</evidence>
<keyword evidence="3 6" id="KW-0812">Transmembrane</keyword>
<reference evidence="8" key="1">
    <citation type="journal article" date="2019" name="Int. J. Syst. Evol. Microbiol.">
        <title>The Global Catalogue of Microorganisms (GCM) 10K type strain sequencing project: providing services to taxonomists for standard genome sequencing and annotation.</title>
        <authorList>
            <consortium name="The Broad Institute Genomics Platform"/>
            <consortium name="The Broad Institute Genome Sequencing Center for Infectious Disease"/>
            <person name="Wu L."/>
            <person name="Ma J."/>
        </authorList>
    </citation>
    <scope>NUCLEOTIDE SEQUENCE [LARGE SCALE GENOMIC DNA]</scope>
    <source>
        <strain evidence="8">JCM 17695</strain>
    </source>
</reference>
<feature type="transmembrane region" description="Helical" evidence="6">
    <location>
        <begin position="27"/>
        <end position="46"/>
    </location>
</feature>
<evidence type="ECO:0000313" key="7">
    <source>
        <dbReference type="EMBL" id="MFC7615223.1"/>
    </source>
</evidence>
<dbReference type="InterPro" id="IPR043428">
    <property type="entry name" value="LivM-like"/>
</dbReference>
<proteinExistence type="predicted"/>
<dbReference type="Proteomes" id="UP001596512">
    <property type="component" value="Unassembled WGS sequence"/>
</dbReference>